<evidence type="ECO:0000313" key="1">
    <source>
        <dbReference type="EMBL" id="KAK1419194.1"/>
    </source>
</evidence>
<dbReference type="AlphaFoldDB" id="A0AAD8NS19"/>
<reference evidence="1" key="1">
    <citation type="journal article" date="2023" name="bioRxiv">
        <title>Improved chromosome-level genome assembly for marigold (Tagetes erecta).</title>
        <authorList>
            <person name="Jiang F."/>
            <person name="Yuan L."/>
            <person name="Wang S."/>
            <person name="Wang H."/>
            <person name="Xu D."/>
            <person name="Wang A."/>
            <person name="Fan W."/>
        </authorList>
    </citation>
    <scope>NUCLEOTIDE SEQUENCE</scope>
    <source>
        <strain evidence="1">WSJ</strain>
        <tissue evidence="1">Leaf</tissue>
    </source>
</reference>
<sequence>MLEIKSISGLTDEVWKGVLKYLGAVEHIRILSCNEIRYLWESEAHVNKVLENLKILHVSKCQSLVSLGEEGVEDTFGNNFLSSLSILDVHDCLSMERCCCPNNIENLYITGCKSVTRVSFPTTTKADVKKLQTLVLYDGNYLMENINSRSLSMLERVSISGWTNLISINQLNINFIHLTNLTIYDCPSIESFPDLQLSNLTHLSISKCPSMEYTFPCGRWPLKLVGLRIGGLNKPILEWGAQNFPTSLVDLMLFGEGNVSNFSKLRNLLPSSLTTLQIIEFDKLESLSEGLEHLMSLEHLAIRHCPKVMHLPKSLLPSLMSLTITKCKNLKKRCDGRGSHYWRDVSHIPRIDIRDK</sequence>
<dbReference type="Gene3D" id="3.80.10.10">
    <property type="entry name" value="Ribonuclease Inhibitor"/>
    <property type="match status" value="2"/>
</dbReference>
<dbReference type="InterPro" id="IPR032675">
    <property type="entry name" value="LRR_dom_sf"/>
</dbReference>
<dbReference type="PANTHER" id="PTHR34630:SF17">
    <property type="entry name" value="OS06G0304700 PROTEIN"/>
    <property type="match status" value="1"/>
</dbReference>
<dbReference type="PANTHER" id="PTHR34630">
    <property type="entry name" value="OS11G0677101 PROTEIN"/>
    <property type="match status" value="1"/>
</dbReference>
<accession>A0AAD8NS19</accession>
<comment type="caution">
    <text evidence="1">The sequence shown here is derived from an EMBL/GenBank/DDBJ whole genome shotgun (WGS) entry which is preliminary data.</text>
</comment>
<keyword evidence="2" id="KW-1185">Reference proteome</keyword>
<dbReference type="EMBL" id="JAUHHV010000007">
    <property type="protein sequence ID" value="KAK1419194.1"/>
    <property type="molecule type" value="Genomic_DNA"/>
</dbReference>
<dbReference type="SUPFAM" id="SSF52058">
    <property type="entry name" value="L domain-like"/>
    <property type="match status" value="1"/>
</dbReference>
<organism evidence="1 2">
    <name type="scientific">Tagetes erecta</name>
    <name type="common">African marigold</name>
    <dbReference type="NCBI Taxonomy" id="13708"/>
    <lineage>
        <taxon>Eukaryota</taxon>
        <taxon>Viridiplantae</taxon>
        <taxon>Streptophyta</taxon>
        <taxon>Embryophyta</taxon>
        <taxon>Tracheophyta</taxon>
        <taxon>Spermatophyta</taxon>
        <taxon>Magnoliopsida</taxon>
        <taxon>eudicotyledons</taxon>
        <taxon>Gunneridae</taxon>
        <taxon>Pentapetalae</taxon>
        <taxon>asterids</taxon>
        <taxon>campanulids</taxon>
        <taxon>Asterales</taxon>
        <taxon>Asteraceae</taxon>
        <taxon>Asteroideae</taxon>
        <taxon>Heliantheae alliance</taxon>
        <taxon>Tageteae</taxon>
        <taxon>Tagetes</taxon>
    </lineage>
</organism>
<evidence type="ECO:0000313" key="2">
    <source>
        <dbReference type="Proteomes" id="UP001229421"/>
    </source>
</evidence>
<name>A0AAD8NS19_TARER</name>
<proteinExistence type="predicted"/>
<gene>
    <name evidence="1" type="ORF">QVD17_28356</name>
</gene>
<protein>
    <submittedName>
        <fullName evidence="1">Uncharacterized protein</fullName>
    </submittedName>
</protein>
<dbReference type="Proteomes" id="UP001229421">
    <property type="component" value="Unassembled WGS sequence"/>
</dbReference>